<keyword evidence="12" id="KW-0003">3Fe-4S</keyword>
<comment type="cofactor">
    <cofactor evidence="13">
        <name>[2Fe-2S] cluster</name>
        <dbReference type="ChEBI" id="CHEBI:190135"/>
    </cofactor>
</comment>
<protein>
    <recommendedName>
        <fullName evidence="4">succinate dehydrogenase</fullName>
        <ecNumber evidence="4">1.3.5.1</ecNumber>
    </recommendedName>
</protein>
<reference evidence="16" key="1">
    <citation type="submission" date="2020-02" db="EMBL/GenBank/DDBJ databases">
        <title>Genomic and physiological characterization of two novel Nitrospinaceae genera.</title>
        <authorList>
            <person name="Mueller A.J."/>
            <person name="Jung M.-Y."/>
            <person name="Strachan C.R."/>
            <person name="Herbold C.W."/>
            <person name="Kirkegaard R.H."/>
            <person name="Daims H."/>
        </authorList>
    </citation>
    <scope>NUCLEOTIDE SEQUENCE [LARGE SCALE GENOMIC DNA]</scope>
</reference>
<evidence type="ECO:0000256" key="9">
    <source>
        <dbReference type="ARBA" id="ARBA00023002"/>
    </source>
</evidence>
<evidence type="ECO:0000256" key="3">
    <source>
        <dbReference type="ARBA" id="ARBA00009433"/>
    </source>
</evidence>
<keyword evidence="6" id="KW-0816">Tricarboxylic acid cycle</keyword>
<dbReference type="InterPro" id="IPR017896">
    <property type="entry name" value="4Fe4S_Fe-S-bd"/>
</dbReference>
<evidence type="ECO:0000256" key="8">
    <source>
        <dbReference type="ARBA" id="ARBA00022723"/>
    </source>
</evidence>
<evidence type="ECO:0000259" key="14">
    <source>
        <dbReference type="PROSITE" id="PS51379"/>
    </source>
</evidence>
<dbReference type="GO" id="GO:0051539">
    <property type="term" value="F:4 iron, 4 sulfur cluster binding"/>
    <property type="evidence" value="ECO:0007669"/>
    <property type="project" value="UniProtKB-KW"/>
</dbReference>
<dbReference type="Pfam" id="PF13183">
    <property type="entry name" value="Fer4_8"/>
    <property type="match status" value="1"/>
</dbReference>
<dbReference type="PANTHER" id="PTHR11921:SF29">
    <property type="entry name" value="SUCCINATE DEHYDROGENASE [UBIQUINONE] IRON-SULFUR SUBUNIT, MITOCHONDRIAL"/>
    <property type="match status" value="1"/>
</dbReference>
<keyword evidence="11" id="KW-0411">Iron-sulfur</keyword>
<dbReference type="InterPro" id="IPR036010">
    <property type="entry name" value="2Fe-2S_ferredoxin-like_sf"/>
</dbReference>
<dbReference type="GO" id="GO:0022904">
    <property type="term" value="P:respiratory electron transport chain"/>
    <property type="evidence" value="ECO:0007669"/>
    <property type="project" value="TreeGrafter"/>
</dbReference>
<evidence type="ECO:0000256" key="13">
    <source>
        <dbReference type="ARBA" id="ARBA00034078"/>
    </source>
</evidence>
<dbReference type="GO" id="GO:0046872">
    <property type="term" value="F:metal ion binding"/>
    <property type="evidence" value="ECO:0007669"/>
    <property type="project" value="UniProtKB-KW"/>
</dbReference>
<dbReference type="PROSITE" id="PS51379">
    <property type="entry name" value="4FE4S_FER_2"/>
    <property type="match status" value="1"/>
</dbReference>
<dbReference type="AlphaFoldDB" id="A0A7T0G4T8"/>
<dbReference type="InterPro" id="IPR025192">
    <property type="entry name" value="Succ_DH/fum_Rdtase_N"/>
</dbReference>
<dbReference type="Pfam" id="PF13085">
    <property type="entry name" value="Fer2_3"/>
    <property type="match status" value="1"/>
</dbReference>
<dbReference type="Gene3D" id="3.10.20.30">
    <property type="match status" value="1"/>
</dbReference>
<name>A0A7T0G4T8_9BACT</name>
<keyword evidence="7" id="KW-0001">2Fe-2S</keyword>
<keyword evidence="8" id="KW-0479">Metal-binding</keyword>
<evidence type="ECO:0000256" key="5">
    <source>
        <dbReference type="ARBA" id="ARBA00022485"/>
    </source>
</evidence>
<dbReference type="InterPro" id="IPR050573">
    <property type="entry name" value="SDH/FRD_Iron-Sulfur"/>
</dbReference>
<sequence>MTPPKSVRFTIKRQDRPDSVAYWQNFEVEWKPHANVISCLQDIQRRPVTAEGESVNPVAWDCNCLEEVCGSCTMLINGKVRQACTALIDKLERPIYLEPMSKFPAVRDLQVNRSRMFDNLKKVKAWLPVDGTHDLGEGPVMSDAVRAQRYVLSECMSCGCCLEACPQFTKDNNFMGAATFSQVRLFNLHPTGSMQKEERLEAVMGEGGIADCGNAQVCVEVCPKNIPLTESIAEVGRQSSLQMIKNFFVK</sequence>
<evidence type="ECO:0000256" key="11">
    <source>
        <dbReference type="ARBA" id="ARBA00023014"/>
    </source>
</evidence>
<keyword evidence="5" id="KW-0004">4Fe-4S</keyword>
<dbReference type="GO" id="GO:0008177">
    <property type="term" value="F:succinate dehydrogenase (quinone) activity"/>
    <property type="evidence" value="ECO:0007669"/>
    <property type="project" value="UniProtKB-EC"/>
</dbReference>
<dbReference type="FunFam" id="1.10.1060.10:FF:000005">
    <property type="entry name" value="Succinate dehydrogenase iron-sulfur subunit"/>
    <property type="match status" value="1"/>
</dbReference>
<evidence type="ECO:0000256" key="6">
    <source>
        <dbReference type="ARBA" id="ARBA00022532"/>
    </source>
</evidence>
<proteinExistence type="inferred from homology"/>
<gene>
    <name evidence="15" type="primary">sdhB</name>
    <name evidence="15" type="ORF">G3M78_15125</name>
</gene>
<evidence type="ECO:0000256" key="7">
    <source>
        <dbReference type="ARBA" id="ARBA00022714"/>
    </source>
</evidence>
<feature type="domain" description="4Fe-4S ferredoxin-type" evidence="14">
    <location>
        <begin position="146"/>
        <end position="167"/>
    </location>
</feature>
<dbReference type="PROSITE" id="PS00198">
    <property type="entry name" value="4FE4S_FER_1"/>
    <property type="match status" value="1"/>
</dbReference>
<dbReference type="InterPro" id="IPR012675">
    <property type="entry name" value="Beta-grasp_dom_sf"/>
</dbReference>
<evidence type="ECO:0000313" key="15">
    <source>
        <dbReference type="EMBL" id="QPJ66661.1"/>
    </source>
</evidence>
<comment type="cofactor">
    <cofactor evidence="1">
        <name>[3Fe-4S] cluster</name>
        <dbReference type="ChEBI" id="CHEBI:21137"/>
    </cofactor>
</comment>
<dbReference type="GO" id="GO:0051537">
    <property type="term" value="F:2 iron, 2 sulfur cluster binding"/>
    <property type="evidence" value="ECO:0007669"/>
    <property type="project" value="UniProtKB-KW"/>
</dbReference>
<dbReference type="PANTHER" id="PTHR11921">
    <property type="entry name" value="SUCCINATE DEHYDROGENASE IRON-SULFUR PROTEIN"/>
    <property type="match status" value="1"/>
</dbReference>
<evidence type="ECO:0000256" key="4">
    <source>
        <dbReference type="ARBA" id="ARBA00012792"/>
    </source>
</evidence>
<evidence type="ECO:0000256" key="2">
    <source>
        <dbReference type="ARBA" id="ARBA00001966"/>
    </source>
</evidence>
<evidence type="ECO:0000256" key="10">
    <source>
        <dbReference type="ARBA" id="ARBA00023004"/>
    </source>
</evidence>
<dbReference type="GO" id="GO:0006099">
    <property type="term" value="P:tricarboxylic acid cycle"/>
    <property type="evidence" value="ECO:0007669"/>
    <property type="project" value="UniProtKB-KW"/>
</dbReference>
<accession>A0A7T0G4T8</accession>
<keyword evidence="10" id="KW-0408">Iron</keyword>
<dbReference type="Gene3D" id="1.10.1060.10">
    <property type="entry name" value="Alpha-helical ferredoxin"/>
    <property type="match status" value="1"/>
</dbReference>
<dbReference type="GO" id="GO:0051538">
    <property type="term" value="F:3 iron, 4 sulfur cluster binding"/>
    <property type="evidence" value="ECO:0007669"/>
    <property type="project" value="UniProtKB-KW"/>
</dbReference>
<keyword evidence="9" id="KW-0560">Oxidoreductase</keyword>
<dbReference type="NCBIfam" id="NF006391">
    <property type="entry name" value="PRK08640.1"/>
    <property type="match status" value="1"/>
</dbReference>
<dbReference type="SUPFAM" id="SSF54292">
    <property type="entry name" value="2Fe-2S ferredoxin-like"/>
    <property type="match status" value="1"/>
</dbReference>
<comment type="similarity">
    <text evidence="3">Belongs to the succinate dehydrogenase/fumarate reductase iron-sulfur protein family.</text>
</comment>
<dbReference type="InterPro" id="IPR004489">
    <property type="entry name" value="Succ_DH/fum_Rdtase_Fe-S"/>
</dbReference>
<comment type="cofactor">
    <cofactor evidence="2">
        <name>[4Fe-4S] cluster</name>
        <dbReference type="ChEBI" id="CHEBI:49883"/>
    </cofactor>
</comment>
<dbReference type="SUPFAM" id="SSF46548">
    <property type="entry name" value="alpha-helical ferredoxin"/>
    <property type="match status" value="1"/>
</dbReference>
<dbReference type="GO" id="GO:0009055">
    <property type="term" value="F:electron transfer activity"/>
    <property type="evidence" value="ECO:0007669"/>
    <property type="project" value="InterPro"/>
</dbReference>
<dbReference type="NCBIfam" id="TIGR00384">
    <property type="entry name" value="dhsB"/>
    <property type="match status" value="1"/>
</dbReference>
<dbReference type="Proteomes" id="UP000594464">
    <property type="component" value="Chromosome"/>
</dbReference>
<dbReference type="KEGG" id="nva:G3M78_15125"/>
<dbReference type="InterPro" id="IPR017900">
    <property type="entry name" value="4Fe4S_Fe_S_CS"/>
</dbReference>
<dbReference type="EMBL" id="CP048620">
    <property type="protein sequence ID" value="QPJ66661.1"/>
    <property type="molecule type" value="Genomic_DNA"/>
</dbReference>
<evidence type="ECO:0000256" key="12">
    <source>
        <dbReference type="ARBA" id="ARBA00023291"/>
    </source>
</evidence>
<evidence type="ECO:0000256" key="1">
    <source>
        <dbReference type="ARBA" id="ARBA00001927"/>
    </source>
</evidence>
<evidence type="ECO:0000313" key="16">
    <source>
        <dbReference type="Proteomes" id="UP000594464"/>
    </source>
</evidence>
<dbReference type="InterPro" id="IPR009051">
    <property type="entry name" value="Helical_ferredxn"/>
</dbReference>
<dbReference type="EC" id="1.3.5.1" evidence="4"/>
<dbReference type="FunFam" id="3.10.20.30:FF:000018">
    <property type="entry name" value="Succinate dehydrogenase iron-sulfur subunit"/>
    <property type="match status" value="1"/>
</dbReference>
<organism evidence="15 16">
    <name type="scientific">Candidatus Nitrohelix vancouverensis</name>
    <dbReference type="NCBI Taxonomy" id="2705534"/>
    <lineage>
        <taxon>Bacteria</taxon>
        <taxon>Pseudomonadati</taxon>
        <taxon>Nitrospinota/Tectimicrobiota group</taxon>
        <taxon>Nitrospinota</taxon>
        <taxon>Nitrospinia</taxon>
        <taxon>Nitrospinales</taxon>
        <taxon>Nitrospinaceae</taxon>
        <taxon>Candidatus Nitrohelix</taxon>
    </lineage>
</organism>